<feature type="coiled-coil region" evidence="1">
    <location>
        <begin position="697"/>
        <end position="781"/>
    </location>
</feature>
<dbReference type="Proteomes" id="UP000001683">
    <property type="component" value="Chromosome"/>
</dbReference>
<accession>B2A7R0</accession>
<dbReference type="SUPFAM" id="SSF52540">
    <property type="entry name" value="P-loop containing nucleoside triphosphate hydrolases"/>
    <property type="match status" value="1"/>
</dbReference>
<dbReference type="KEGG" id="nth:Nther_0775"/>
<dbReference type="Gene3D" id="3.40.1140.10">
    <property type="match status" value="1"/>
</dbReference>
<dbReference type="PANTHER" id="PTHR32182:SF0">
    <property type="entry name" value="DNA REPLICATION AND REPAIR PROTEIN RECF"/>
    <property type="match status" value="1"/>
</dbReference>
<feature type="coiled-coil region" evidence="1">
    <location>
        <begin position="639"/>
        <end position="673"/>
    </location>
</feature>
<feature type="coiled-coil region" evidence="1">
    <location>
        <begin position="225"/>
        <end position="252"/>
    </location>
</feature>
<feature type="coiled-coil region" evidence="1">
    <location>
        <begin position="442"/>
        <end position="469"/>
    </location>
</feature>
<dbReference type="Gene3D" id="3.40.50.300">
    <property type="entry name" value="P-loop containing nucleotide triphosphate hydrolases"/>
    <property type="match status" value="1"/>
</dbReference>
<reference evidence="2 3" key="2">
    <citation type="journal article" date="2011" name="J. Bacteriol.">
        <title>Complete genome sequence of the anaerobic, halophilic alkalithermophile Natranaerobius thermophilus JW/NM-WN-LF.</title>
        <authorList>
            <person name="Zhao B."/>
            <person name="Mesbah N.M."/>
            <person name="Dalin E."/>
            <person name="Goodwin L."/>
            <person name="Nolan M."/>
            <person name="Pitluck S."/>
            <person name="Chertkov O."/>
            <person name="Brettin T.S."/>
            <person name="Han J."/>
            <person name="Larimer F.W."/>
            <person name="Land M.L."/>
            <person name="Hauser L."/>
            <person name="Kyrpides N."/>
            <person name="Wiegel J."/>
        </authorList>
    </citation>
    <scope>NUCLEOTIDE SEQUENCE [LARGE SCALE GENOMIC DNA]</scope>
    <source>
        <strain evidence="3">ATCC BAA-1301 / DSM 18059 / JW/NM-WN-LF</strain>
    </source>
</reference>
<protein>
    <submittedName>
        <fullName evidence="2">MukB N-terminal domain/M protein repeat protein</fullName>
    </submittedName>
</protein>
<dbReference type="InterPro" id="IPR027417">
    <property type="entry name" value="P-loop_NTPase"/>
</dbReference>
<dbReference type="RefSeq" id="WP_012447242.1">
    <property type="nucleotide sequence ID" value="NC_010718.1"/>
</dbReference>
<name>B2A7R0_NATTJ</name>
<dbReference type="PANTHER" id="PTHR32182">
    <property type="entry name" value="DNA REPLICATION AND REPAIR PROTEIN RECF"/>
    <property type="match status" value="1"/>
</dbReference>
<dbReference type="eggNOG" id="COG4913">
    <property type="taxonomic scope" value="Bacteria"/>
</dbReference>
<evidence type="ECO:0000256" key="1">
    <source>
        <dbReference type="SAM" id="Coils"/>
    </source>
</evidence>
<organism evidence="2 3">
    <name type="scientific">Natranaerobius thermophilus (strain ATCC BAA-1301 / DSM 18059 / JW/NM-WN-LF)</name>
    <dbReference type="NCBI Taxonomy" id="457570"/>
    <lineage>
        <taxon>Bacteria</taxon>
        <taxon>Bacillati</taxon>
        <taxon>Bacillota</taxon>
        <taxon>Clostridia</taxon>
        <taxon>Natranaerobiales</taxon>
        <taxon>Natranaerobiaceae</taxon>
        <taxon>Natranaerobius</taxon>
    </lineage>
</organism>
<keyword evidence="1" id="KW-0175">Coiled coil</keyword>
<keyword evidence="3" id="KW-1185">Reference proteome</keyword>
<dbReference type="HOGENOM" id="CLU_009040_1_0_9"/>
<dbReference type="EMBL" id="CP001034">
    <property type="protein sequence ID" value="ACB84362.1"/>
    <property type="molecule type" value="Genomic_DNA"/>
</dbReference>
<dbReference type="GO" id="GO:0000731">
    <property type="term" value="P:DNA synthesis involved in DNA repair"/>
    <property type="evidence" value="ECO:0007669"/>
    <property type="project" value="TreeGrafter"/>
</dbReference>
<feature type="coiled-coil region" evidence="1">
    <location>
        <begin position="865"/>
        <end position="915"/>
    </location>
</feature>
<sequence>MRSLTKVKLVNWHFFSDETMEMDNSVLITGDNGAGKSTLIDALQVVLVGNLAKVRFNSSAFEEKTTRNIKGYLKGKTGTEGETVFLRDDHDFTSYIIMEIFHSKTKTPYLVGVLFDYYQNREDFEHVFFRIDNEEYRDELIYKEENLPRNRDEFFRYLKGQGIKFKHYKNDLSGYLNDLRQLFGGVKQSFFSLIQKGISFSPITHLRSFVYDYILEERQVDVETMRDYFEKFRELEEYIEDTKKEMSALEQIDKTYQEIKQKQANLDTAKYMIYRGELEDRKARLQTKEQERTQEEQNLSKLLQDINTKEKEKTELDNKIKQVHQQIAQNSITIKIENLKKEIHNKQVEEQELSKLQENLRHQINSEAEEFEVLKKLLTTADIDSEFSNYQLLKQIIQEMRDLAKSLKENDNPEDISRAFSNSLEDMAATWKDIHRKISSTLYSLREEQKQLQNDKNQLEQEISDLEKNQILRSDSPTMKLKKILEEHLVNDRGEPVPVDIFCEAMDIKDKEWQNAIEGYLHTQRFDLLVEPGYFDDALELYERYKFSQGIDRVGLVNTDKLMESKIKVEDKALSQEIHAKKPHIKAYAEFLLGRIVKCDHERELKQYRRAITKTCMLYQNYTARQIPKNRYQPPYIGSDALRIQLETKKQELAKLKDKLSQVDQVISQLKQIEDYPDDKRDRFSNLESAYERISVLPQLRRELQELNQQLMSMDTSEIDRLKKQQKQLTKEYNETDEELGKLQTKEGQTRSNIDYLKEQIKELTDKVETASSELDNYLELIDENQRSNWKTKWDSEVQTKPPETLKANYEVQKNRLTTMINEDWNKLIQKRSDFNHEFDFPANPQSKTNDKYQQRYQNLKDSHLVEYQSQAKDVREKAEQSFREHFVAKLRENIEIAKQEVEELNRALKNMKFGTDSYRFKLSPKQELKGYYDMIMDPQLHEGHNLFTESFREKHGETINELFRDLNAEEDAFQEKMQELTDYRSYLDFEIVITDENGNQSYFSKVARDKSGGETQVPFYVAILASFYQVYGMYRNSDTLRLVIFDEAFNRMDADRVEEAIRFIDTLGFQPLIVAPTGKIQLIAPHVHTNLIVMKEKFTSFVERVSRKELLE</sequence>
<dbReference type="AlphaFoldDB" id="B2A7R0"/>
<evidence type="ECO:0000313" key="2">
    <source>
        <dbReference type="EMBL" id="ACB84362.1"/>
    </source>
</evidence>
<dbReference type="STRING" id="457570.Nther_0775"/>
<feature type="coiled-coil region" evidence="1">
    <location>
        <begin position="278"/>
        <end position="366"/>
    </location>
</feature>
<dbReference type="Pfam" id="PF13558">
    <property type="entry name" value="SbcC_Walker_B"/>
    <property type="match status" value="1"/>
</dbReference>
<dbReference type="InParanoid" id="B2A7R0"/>
<reference evidence="2 3" key="1">
    <citation type="submission" date="2008-04" db="EMBL/GenBank/DDBJ databases">
        <title>Complete sequence of chromosome of Natranaerobius thermophilus JW/NM-WN-LF.</title>
        <authorList>
            <consortium name="US DOE Joint Genome Institute"/>
            <person name="Copeland A."/>
            <person name="Lucas S."/>
            <person name="Lapidus A."/>
            <person name="Glavina del Rio T."/>
            <person name="Dalin E."/>
            <person name="Tice H."/>
            <person name="Bruce D."/>
            <person name="Goodwin L."/>
            <person name="Pitluck S."/>
            <person name="Chertkov O."/>
            <person name="Brettin T."/>
            <person name="Detter J.C."/>
            <person name="Han C."/>
            <person name="Kuske C.R."/>
            <person name="Schmutz J."/>
            <person name="Larimer F."/>
            <person name="Land M."/>
            <person name="Hauser L."/>
            <person name="Kyrpides N."/>
            <person name="Lykidis A."/>
            <person name="Mesbah N.M."/>
            <person name="Wiegel J."/>
        </authorList>
    </citation>
    <scope>NUCLEOTIDE SEQUENCE [LARGE SCALE GENOMIC DNA]</scope>
    <source>
        <strain evidence="3">ATCC BAA-1301 / DSM 18059 / JW/NM-WN-LF</strain>
    </source>
</reference>
<dbReference type="OrthoDB" id="174137at2"/>
<evidence type="ECO:0000313" key="3">
    <source>
        <dbReference type="Proteomes" id="UP000001683"/>
    </source>
</evidence>
<gene>
    <name evidence="2" type="ordered locus">Nther_0775</name>
</gene>
<proteinExistence type="predicted"/>
<dbReference type="Pfam" id="PF13555">
    <property type="entry name" value="AAA_29"/>
    <property type="match status" value="1"/>
</dbReference>
<dbReference type="GO" id="GO:0006302">
    <property type="term" value="P:double-strand break repair"/>
    <property type="evidence" value="ECO:0007669"/>
    <property type="project" value="TreeGrafter"/>
</dbReference>